<keyword evidence="6 15" id="KW-0812">Transmembrane</keyword>
<dbReference type="InterPro" id="IPR008972">
    <property type="entry name" value="Cupredoxin"/>
</dbReference>
<sequence length="371" mass="40730">MKFVKHALLLTVASLLSGCNMVVMSPSGDIAQQQSDLIVYATILMLIVVLPVMALTVFFAIKYRSSNKEAAYEPDWHHSTSLEIVIWAVPMAIILCLAGLTWVATHRLDPYQPLSRISVDKSIDETVEPLVIQAVAMDWKWLFIYPEYGIATVNEAAAPVDRPIRFEITSSTVMNSLYIPALAGQIYAMAGMQTELNAVLNHPGEFKGFGANYSGLGFTHMNFKFHGIDDAGFEKWVDKVRDGAEQDLGRHEFLVLDQPTISHPVTYYGSVDPELWTAVINQCVDENELCQNDMMMVDALGGGGLKGLTMRELFAGICTSDNPAGLLTGLQGTENAAVSETGTRKLSLVKLDLNAFGLPDASQRRHATEKN</sequence>
<dbReference type="PANTHER" id="PTHR22888">
    <property type="entry name" value="CYTOCHROME C OXIDASE, SUBUNIT II"/>
    <property type="match status" value="1"/>
</dbReference>
<comment type="caution">
    <text evidence="18">The sequence shown here is derived from an EMBL/GenBank/DDBJ whole genome shotgun (WGS) entry which is preliminary data.</text>
</comment>
<evidence type="ECO:0000259" key="16">
    <source>
        <dbReference type="PROSITE" id="PS50857"/>
    </source>
</evidence>
<comment type="subcellular location">
    <subcellularLocation>
        <location evidence="1">Cell membrane</location>
        <topology evidence="1">Multi-pass membrane protein</topology>
    </subcellularLocation>
</comment>
<dbReference type="InterPro" id="IPR036257">
    <property type="entry name" value="Cyt_c_oxidase_su2_TM_sf"/>
</dbReference>
<keyword evidence="4" id="KW-1003">Cell membrane</keyword>
<dbReference type="InterPro" id="IPR045187">
    <property type="entry name" value="CcO_II"/>
</dbReference>
<dbReference type="RefSeq" id="WP_206937943.1">
    <property type="nucleotide sequence ID" value="NZ_JAFLNF010000001.1"/>
</dbReference>
<dbReference type="PROSITE" id="PS50999">
    <property type="entry name" value="COX2_TM"/>
    <property type="match status" value="1"/>
</dbReference>
<dbReference type="Gene3D" id="2.60.40.420">
    <property type="entry name" value="Cupredoxins - blue copper proteins"/>
    <property type="match status" value="1"/>
</dbReference>
<keyword evidence="11 15" id="KW-0472">Membrane</keyword>
<protein>
    <recommendedName>
        <fullName evidence="14">Ubiquinol oxidase polypeptide II</fullName>
    </recommendedName>
</protein>
<evidence type="ECO:0000259" key="17">
    <source>
        <dbReference type="PROSITE" id="PS50999"/>
    </source>
</evidence>
<evidence type="ECO:0000256" key="1">
    <source>
        <dbReference type="ARBA" id="ARBA00004651"/>
    </source>
</evidence>
<dbReference type="Proteomes" id="UP000664779">
    <property type="component" value="Unassembled WGS sequence"/>
</dbReference>
<evidence type="ECO:0000256" key="5">
    <source>
        <dbReference type="ARBA" id="ARBA00022660"/>
    </source>
</evidence>
<reference evidence="18" key="1">
    <citation type="submission" date="2021-03" db="EMBL/GenBank/DDBJ databases">
        <title>Roseibium sp. CAU 1637 isolated from Incheon.</title>
        <authorList>
            <person name="Kim W."/>
        </authorList>
    </citation>
    <scope>NUCLEOTIDE SEQUENCE</scope>
    <source>
        <strain evidence="18">CAU 1637</strain>
    </source>
</reference>
<evidence type="ECO:0000256" key="4">
    <source>
        <dbReference type="ARBA" id="ARBA00022475"/>
    </source>
</evidence>
<comment type="similarity">
    <text evidence="2">Belongs to the cytochrome c oxidase subunit 2 family.</text>
</comment>
<evidence type="ECO:0000256" key="11">
    <source>
        <dbReference type="ARBA" id="ARBA00023136"/>
    </source>
</evidence>
<keyword evidence="3" id="KW-0813">Transport</keyword>
<evidence type="ECO:0000256" key="7">
    <source>
        <dbReference type="ARBA" id="ARBA00022729"/>
    </source>
</evidence>
<dbReference type="PROSITE" id="PS51257">
    <property type="entry name" value="PROKAR_LIPOPROTEIN"/>
    <property type="match status" value="1"/>
</dbReference>
<evidence type="ECO:0000256" key="13">
    <source>
        <dbReference type="ARBA" id="ARBA00023288"/>
    </source>
</evidence>
<keyword evidence="7" id="KW-0732">Signal</keyword>
<keyword evidence="5" id="KW-0679">Respiratory chain</keyword>
<evidence type="ECO:0000256" key="9">
    <source>
        <dbReference type="ARBA" id="ARBA00022989"/>
    </source>
</evidence>
<dbReference type="GO" id="GO:0009486">
    <property type="term" value="F:cytochrome bo3 ubiquinol oxidase activity"/>
    <property type="evidence" value="ECO:0007669"/>
    <property type="project" value="InterPro"/>
</dbReference>
<evidence type="ECO:0000256" key="14">
    <source>
        <dbReference type="ARBA" id="ARBA00030198"/>
    </source>
</evidence>
<feature type="transmembrane region" description="Helical" evidence="15">
    <location>
        <begin position="82"/>
        <end position="104"/>
    </location>
</feature>
<dbReference type="GO" id="GO:0005886">
    <property type="term" value="C:plasma membrane"/>
    <property type="evidence" value="ECO:0007669"/>
    <property type="project" value="UniProtKB-SubCell"/>
</dbReference>
<organism evidence="18 19">
    <name type="scientific">Roseibium limicola</name>
    <dbReference type="NCBI Taxonomy" id="2816037"/>
    <lineage>
        <taxon>Bacteria</taxon>
        <taxon>Pseudomonadati</taxon>
        <taxon>Pseudomonadota</taxon>
        <taxon>Alphaproteobacteria</taxon>
        <taxon>Hyphomicrobiales</taxon>
        <taxon>Stappiaceae</taxon>
        <taxon>Roseibium</taxon>
    </lineage>
</organism>
<keyword evidence="13" id="KW-0449">Lipoprotein</keyword>
<evidence type="ECO:0000256" key="3">
    <source>
        <dbReference type="ARBA" id="ARBA00022448"/>
    </source>
</evidence>
<evidence type="ECO:0000313" key="18">
    <source>
        <dbReference type="EMBL" id="MBO0344074.1"/>
    </source>
</evidence>
<evidence type="ECO:0000313" key="19">
    <source>
        <dbReference type="Proteomes" id="UP000664779"/>
    </source>
</evidence>
<keyword evidence="10" id="KW-0560">Oxidoreductase</keyword>
<dbReference type="InterPro" id="IPR006333">
    <property type="entry name" value="Cyt_o_ubiquinol_oxidase_su2"/>
</dbReference>
<dbReference type="PROSITE" id="PS50857">
    <property type="entry name" value="COX2_CUA"/>
    <property type="match status" value="1"/>
</dbReference>
<evidence type="ECO:0000256" key="12">
    <source>
        <dbReference type="ARBA" id="ARBA00023139"/>
    </source>
</evidence>
<evidence type="ECO:0000256" key="6">
    <source>
        <dbReference type="ARBA" id="ARBA00022692"/>
    </source>
</evidence>
<dbReference type="Gene3D" id="1.10.287.90">
    <property type="match status" value="1"/>
</dbReference>
<keyword evidence="9 15" id="KW-1133">Transmembrane helix</keyword>
<dbReference type="NCBIfam" id="TIGR01433">
    <property type="entry name" value="CyoA"/>
    <property type="match status" value="1"/>
</dbReference>
<dbReference type="GO" id="GO:0004129">
    <property type="term" value="F:cytochrome-c oxidase activity"/>
    <property type="evidence" value="ECO:0007669"/>
    <property type="project" value="InterPro"/>
</dbReference>
<dbReference type="InterPro" id="IPR034227">
    <property type="entry name" value="CuRO_UO_II"/>
</dbReference>
<dbReference type="GO" id="GO:0016682">
    <property type="term" value="F:oxidoreductase activity, acting on diphenols and related substances as donors, oxygen as acceptor"/>
    <property type="evidence" value="ECO:0007669"/>
    <property type="project" value="InterPro"/>
</dbReference>
<dbReference type="PANTHER" id="PTHR22888:SF18">
    <property type="entry name" value="CYTOCHROME BO(3) UBIQUINOL OXIDASE SUBUNIT 2"/>
    <property type="match status" value="1"/>
</dbReference>
<keyword evidence="12" id="KW-0564">Palmitate</keyword>
<dbReference type="Pfam" id="PF06481">
    <property type="entry name" value="COX_ARM"/>
    <property type="match status" value="1"/>
</dbReference>
<evidence type="ECO:0000256" key="8">
    <source>
        <dbReference type="ARBA" id="ARBA00022982"/>
    </source>
</evidence>
<dbReference type="GO" id="GO:0042773">
    <property type="term" value="P:ATP synthesis coupled electron transport"/>
    <property type="evidence" value="ECO:0007669"/>
    <property type="project" value="TreeGrafter"/>
</dbReference>
<dbReference type="GO" id="GO:0005507">
    <property type="term" value="F:copper ion binding"/>
    <property type="evidence" value="ECO:0007669"/>
    <property type="project" value="InterPro"/>
</dbReference>
<evidence type="ECO:0000256" key="2">
    <source>
        <dbReference type="ARBA" id="ARBA00007866"/>
    </source>
</evidence>
<dbReference type="SUPFAM" id="SSF81464">
    <property type="entry name" value="Cytochrome c oxidase subunit II-like, transmembrane region"/>
    <property type="match status" value="1"/>
</dbReference>
<accession>A0A939EN69</accession>
<proteinExistence type="inferred from homology"/>
<dbReference type="EMBL" id="JAFLNF010000001">
    <property type="protein sequence ID" value="MBO0344074.1"/>
    <property type="molecule type" value="Genomic_DNA"/>
</dbReference>
<dbReference type="InterPro" id="IPR010514">
    <property type="entry name" value="COX_ARM"/>
</dbReference>
<dbReference type="CDD" id="cd04212">
    <property type="entry name" value="CuRO_UO_II"/>
    <property type="match status" value="1"/>
</dbReference>
<feature type="domain" description="Cytochrome oxidase subunit II copper A binding" evidence="16">
    <location>
        <begin position="127"/>
        <end position="239"/>
    </location>
</feature>
<dbReference type="InterPro" id="IPR011759">
    <property type="entry name" value="Cyt_c_oxidase_su2_TM_dom"/>
</dbReference>
<dbReference type="AlphaFoldDB" id="A0A939EN69"/>
<dbReference type="InterPro" id="IPR002429">
    <property type="entry name" value="CcO_II-like_C"/>
</dbReference>
<keyword evidence="8" id="KW-0249">Electron transport</keyword>
<dbReference type="SUPFAM" id="SSF49503">
    <property type="entry name" value="Cupredoxins"/>
    <property type="match status" value="1"/>
</dbReference>
<gene>
    <name evidence="18" type="primary">cyoA</name>
    <name evidence="18" type="ORF">J0X15_02480</name>
</gene>
<evidence type="ECO:0000256" key="10">
    <source>
        <dbReference type="ARBA" id="ARBA00023002"/>
    </source>
</evidence>
<name>A0A939EN69_9HYPH</name>
<feature type="domain" description="Cytochrome oxidase subunit II transmembrane region profile" evidence="17">
    <location>
        <begin position="15"/>
        <end position="112"/>
    </location>
</feature>
<feature type="transmembrane region" description="Helical" evidence="15">
    <location>
        <begin position="37"/>
        <end position="61"/>
    </location>
</feature>
<evidence type="ECO:0000256" key="15">
    <source>
        <dbReference type="SAM" id="Phobius"/>
    </source>
</evidence>
<keyword evidence="19" id="KW-1185">Reference proteome</keyword>